<organism evidence="1 2">
    <name type="scientific">Pythium insidiosum</name>
    <name type="common">Pythiosis disease agent</name>
    <dbReference type="NCBI Taxonomy" id="114742"/>
    <lineage>
        <taxon>Eukaryota</taxon>
        <taxon>Sar</taxon>
        <taxon>Stramenopiles</taxon>
        <taxon>Oomycota</taxon>
        <taxon>Peronosporomycetes</taxon>
        <taxon>Pythiales</taxon>
        <taxon>Pythiaceae</taxon>
        <taxon>Pythium</taxon>
    </lineage>
</organism>
<proteinExistence type="predicted"/>
<evidence type="ECO:0000313" key="1">
    <source>
        <dbReference type="EMBL" id="KAJ0397378.1"/>
    </source>
</evidence>
<protein>
    <recommendedName>
        <fullName evidence="3">Helicase-associated domain-containing protein</fullName>
    </recommendedName>
</protein>
<sequence>MFVGRGRRALLSAARETSRWNAPPRAIAQHLASPPCHRWLSTSAQSDDGAAPAVRQPKNEKDALFLRALRLFYEKEGHFFVPTDFVVPRPRSLEPDAVAQDDAPWPPELWDLPLGLRLRNFARGISNDYKRDMLKSIGFPYDSWKTYIWEEQLLPSLRVHRDIEGHTFVRFPFVVAHGDTRFPRQTWGFKLGFSVAVLRQHRHTLTDEQIQVLDDVGFLWSEGHYKLKVLLIPTLRRFRELFGHTDVPRKFVVPSRPEDLAVWDSDHRDVKLGYLMTSLKNGVIDSDTITDCEALLQSEGAFVEGSANSAWRDTLLPALQCYPELEGTHEIPVTFVVPQGDERWPRAAWGYRLGYALHAMLNDGVFGEQLASSKAELRALGYRWDILFGKWSRQLLPAMRLYKELHGNCDIPASFTTPHDDERWPKELRDYALGRHLQLLRKAGRSSPDVEDALDELDSLGFKFDLASSEFEERILPALEMYAAKLHHCDVPRSFVVPHQSDWDQRLWGLRLGYITHSIRTRKQYRKQVEKHSERLRELGFAWQSTHAHTSGSNSSPDRKLVRACLAVYKELYGNDDVPLGFVVPADSDDRWPAESAGLELGKWAHLKPMRRLSRHAHHVDAEPASPRATGGVAAASERPASDQSGGVVLQPHQEQYWNDVLMASFKAFASRHGSCADMDDNYIVPSEAPFPQMAWGVNLGLRVRYIRHHDRYAAEVTKYREELEQLGVIPPASSSSEAA</sequence>
<dbReference type="PANTHER" id="PTHR37066:SF1">
    <property type="entry name" value="LNS2_PITP DOMAIN-CONTAINING PROTEIN"/>
    <property type="match status" value="1"/>
</dbReference>
<name>A0AAD5LDM5_PYTIN</name>
<evidence type="ECO:0000313" key="2">
    <source>
        <dbReference type="Proteomes" id="UP001209570"/>
    </source>
</evidence>
<gene>
    <name evidence="1" type="ORF">P43SY_008209</name>
</gene>
<keyword evidence="2" id="KW-1185">Reference proteome</keyword>
<accession>A0AAD5LDM5</accession>
<dbReference type="EMBL" id="JAKCXM010000255">
    <property type="protein sequence ID" value="KAJ0397378.1"/>
    <property type="molecule type" value="Genomic_DNA"/>
</dbReference>
<evidence type="ECO:0008006" key="3">
    <source>
        <dbReference type="Google" id="ProtNLM"/>
    </source>
</evidence>
<dbReference type="PANTHER" id="PTHR37066">
    <property type="entry name" value="HELICASE-ASSOCIATED"/>
    <property type="match status" value="1"/>
</dbReference>
<comment type="caution">
    <text evidence="1">The sequence shown here is derived from an EMBL/GenBank/DDBJ whole genome shotgun (WGS) entry which is preliminary data.</text>
</comment>
<reference evidence="1" key="1">
    <citation type="submission" date="2021-12" db="EMBL/GenBank/DDBJ databases">
        <title>Prjna785345.</title>
        <authorList>
            <person name="Rujirawat T."/>
            <person name="Krajaejun T."/>
        </authorList>
    </citation>
    <scope>NUCLEOTIDE SEQUENCE</scope>
    <source>
        <strain evidence="1">Pi057C3</strain>
    </source>
</reference>
<dbReference type="Proteomes" id="UP001209570">
    <property type="component" value="Unassembled WGS sequence"/>
</dbReference>
<dbReference type="AlphaFoldDB" id="A0AAD5LDM5"/>